<dbReference type="AlphaFoldDB" id="B7PWE6"/>
<sequence length="135" mass="15321">CATKSMAPMNILWESLRNTTELGKRVITKNRMHTMEKMSAFSKDKLTQIIAHATGCVSQQGGDRFLNAKRGLTKHACFKEAVSHFDSRCFEVPRNPYVVKYFGLFINLSEEGVSTQDLWRAMNQARTHPRIVGIS</sequence>
<keyword evidence="2" id="KW-0645">Protease</keyword>
<evidence type="ECO:0000313" key="4">
    <source>
        <dbReference type="Proteomes" id="UP000001555"/>
    </source>
</evidence>
<keyword evidence="2" id="KW-0378">Hydrolase</keyword>
<name>B7PWE6_IXOSC</name>
<keyword evidence="4" id="KW-1185">Reference proteome</keyword>
<accession>B7PWE6</accession>
<dbReference type="HOGENOM" id="CLU_1890943_0_0_1"/>
<gene>
    <name evidence="2" type="ORF">IscW_ISCW024436</name>
</gene>
<dbReference type="VEuPathDB" id="VectorBase:ISCW024436"/>
<dbReference type="EMBL" id="ABJB010075299">
    <property type="status" value="NOT_ANNOTATED_CDS"/>
    <property type="molecule type" value="Genomic_DNA"/>
</dbReference>
<dbReference type="VEuPathDB" id="VectorBase:ISCP_014212"/>
<dbReference type="GO" id="GO:0006508">
    <property type="term" value="P:proteolysis"/>
    <property type="evidence" value="ECO:0007669"/>
    <property type="project" value="UniProtKB-KW"/>
</dbReference>
<evidence type="ECO:0000313" key="2">
    <source>
        <dbReference type="EMBL" id="EEC10918.1"/>
    </source>
</evidence>
<evidence type="ECO:0000313" key="3">
    <source>
        <dbReference type="EnsemblMetazoa" id="ISCW024436-PA"/>
    </source>
</evidence>
<dbReference type="EnsemblMetazoa" id="ISCW024436-RA">
    <property type="protein sequence ID" value="ISCW024436-PA"/>
    <property type="gene ID" value="ISCW024436"/>
</dbReference>
<dbReference type="VEuPathDB" id="VectorBase:ISCI024436"/>
<dbReference type="OrthoDB" id="10336911at2759"/>
<dbReference type="PaxDb" id="6945-B7PWE6"/>
<dbReference type="InterPro" id="IPR046427">
    <property type="entry name" value="Legumain_prodom_sf"/>
</dbReference>
<proteinExistence type="predicted"/>
<reference evidence="3" key="2">
    <citation type="submission" date="2020-05" db="UniProtKB">
        <authorList>
            <consortium name="EnsemblMetazoa"/>
        </authorList>
    </citation>
    <scope>IDENTIFICATION</scope>
    <source>
        <strain evidence="3">wikel</strain>
    </source>
</reference>
<dbReference type="Pfam" id="PF20985">
    <property type="entry name" value="Legum_prodom"/>
    <property type="match status" value="1"/>
</dbReference>
<dbReference type="Gene3D" id="1.10.132.130">
    <property type="match status" value="1"/>
</dbReference>
<dbReference type="GO" id="GO:0008233">
    <property type="term" value="F:peptidase activity"/>
    <property type="evidence" value="ECO:0007669"/>
    <property type="project" value="UniProtKB-KW"/>
</dbReference>
<reference evidence="2 4" key="1">
    <citation type="submission" date="2008-03" db="EMBL/GenBank/DDBJ databases">
        <title>Annotation of Ixodes scapularis.</title>
        <authorList>
            <consortium name="Ixodes scapularis Genome Project Consortium"/>
            <person name="Caler E."/>
            <person name="Hannick L.I."/>
            <person name="Bidwell S."/>
            <person name="Joardar V."/>
            <person name="Thiagarajan M."/>
            <person name="Amedeo P."/>
            <person name="Galinsky K.J."/>
            <person name="Schobel S."/>
            <person name="Inman J."/>
            <person name="Hostetler J."/>
            <person name="Miller J."/>
            <person name="Hammond M."/>
            <person name="Megy K."/>
            <person name="Lawson D."/>
            <person name="Kodira C."/>
            <person name="Sutton G."/>
            <person name="Meyer J."/>
            <person name="Hill C.A."/>
            <person name="Birren B."/>
            <person name="Nene V."/>
            <person name="Collins F."/>
            <person name="Alarcon-Chaidez F."/>
            <person name="Wikel S."/>
            <person name="Strausberg R."/>
        </authorList>
    </citation>
    <scope>NUCLEOTIDE SEQUENCE [LARGE SCALE GENOMIC DNA]</scope>
    <source>
        <strain evidence="4">Wikel</strain>
        <strain evidence="2">Wikel colony</strain>
    </source>
</reference>
<dbReference type="InterPro" id="IPR048501">
    <property type="entry name" value="Legum_prodom"/>
</dbReference>
<feature type="non-terminal residue" evidence="2">
    <location>
        <position position="1"/>
    </location>
</feature>
<protein>
    <submittedName>
        <fullName evidence="2 3">Endopeptidase cystein protease, putative</fullName>
    </submittedName>
</protein>
<evidence type="ECO:0000259" key="1">
    <source>
        <dbReference type="Pfam" id="PF20985"/>
    </source>
</evidence>
<organism>
    <name type="scientific">Ixodes scapularis</name>
    <name type="common">Black-legged tick</name>
    <name type="synonym">Deer tick</name>
    <dbReference type="NCBI Taxonomy" id="6945"/>
    <lineage>
        <taxon>Eukaryota</taxon>
        <taxon>Metazoa</taxon>
        <taxon>Ecdysozoa</taxon>
        <taxon>Arthropoda</taxon>
        <taxon>Chelicerata</taxon>
        <taxon>Arachnida</taxon>
        <taxon>Acari</taxon>
        <taxon>Parasitiformes</taxon>
        <taxon>Ixodida</taxon>
        <taxon>Ixodoidea</taxon>
        <taxon>Ixodidae</taxon>
        <taxon>Ixodinae</taxon>
        <taxon>Ixodes</taxon>
    </lineage>
</organism>
<dbReference type="EMBL" id="DS807649">
    <property type="protein sequence ID" value="EEC10918.1"/>
    <property type="molecule type" value="Genomic_DNA"/>
</dbReference>
<feature type="domain" description="Legumain prodomain" evidence="1">
    <location>
        <begin position="72"/>
        <end position="125"/>
    </location>
</feature>
<dbReference type="CDD" id="cd21115">
    <property type="entry name" value="legumain_C"/>
    <property type="match status" value="1"/>
</dbReference>
<dbReference type="Proteomes" id="UP000001555">
    <property type="component" value="Unassembled WGS sequence"/>
</dbReference>